<dbReference type="Pfam" id="PF02535">
    <property type="entry name" value="Zip"/>
    <property type="match status" value="1"/>
</dbReference>
<dbReference type="PANTHER" id="PTHR16950:SF16">
    <property type="entry name" value="ZINC TRANSPORTER ZIP13"/>
    <property type="match status" value="1"/>
</dbReference>
<feature type="transmembrane region" description="Helical" evidence="5">
    <location>
        <begin position="66"/>
        <end position="86"/>
    </location>
</feature>
<feature type="transmembrane region" description="Helical" evidence="5">
    <location>
        <begin position="6"/>
        <end position="25"/>
    </location>
</feature>
<feature type="transmembrane region" description="Helical" evidence="5">
    <location>
        <begin position="229"/>
        <end position="246"/>
    </location>
</feature>
<evidence type="ECO:0000256" key="4">
    <source>
        <dbReference type="ARBA" id="ARBA00023136"/>
    </source>
</evidence>
<feature type="transmembrane region" description="Helical" evidence="5">
    <location>
        <begin position="34"/>
        <end position="54"/>
    </location>
</feature>
<protein>
    <recommendedName>
        <fullName evidence="8">ZIP zinc transporter</fullName>
    </recommendedName>
</protein>
<sequence>MLVYIILFTIIGSILSLIGGVVLLTRKKLSDNTILMLTGFAAGVLLATAFFDLFPEALEANYDAATIFMFALAGIVSFFTFERFFLWYHHHHGSHKGIHPSTLLISVGDSIHNFIDGVAIAGAFLVNYSLGITTAIAVAAHEIPQEIADFSVMLSEKVSKRKIITLNLISALASLFGAVGTYFLSEVITDYLPIIIAFTAGMFTYIAGSDLIPELHRSSEKKSDAWQQTLVFLLGIILTFAIKTMLHE</sequence>
<evidence type="ECO:0000256" key="1">
    <source>
        <dbReference type="ARBA" id="ARBA00004141"/>
    </source>
</evidence>
<accession>A0A1F5Z7X0</accession>
<dbReference type="Proteomes" id="UP000177354">
    <property type="component" value="Unassembled WGS sequence"/>
</dbReference>
<reference evidence="6 7" key="1">
    <citation type="journal article" date="2016" name="Nat. Commun.">
        <title>Thousands of microbial genomes shed light on interconnected biogeochemical processes in an aquifer system.</title>
        <authorList>
            <person name="Anantharaman K."/>
            <person name="Brown C.T."/>
            <person name="Hug L.A."/>
            <person name="Sharon I."/>
            <person name="Castelle C.J."/>
            <person name="Probst A.J."/>
            <person name="Thomas B.C."/>
            <person name="Singh A."/>
            <person name="Wilkins M.J."/>
            <person name="Karaoz U."/>
            <person name="Brodie E.L."/>
            <person name="Williams K.H."/>
            <person name="Hubbard S.S."/>
            <person name="Banfield J.F."/>
        </authorList>
    </citation>
    <scope>NUCLEOTIDE SEQUENCE [LARGE SCALE GENOMIC DNA]</scope>
</reference>
<organism evidence="6 7">
    <name type="scientific">Candidatus Gottesmanbacteria bacterium RIFCSPHIGHO2_01_FULL_40_15</name>
    <dbReference type="NCBI Taxonomy" id="1798376"/>
    <lineage>
        <taxon>Bacteria</taxon>
        <taxon>Candidatus Gottesmaniibacteriota</taxon>
    </lineage>
</organism>
<gene>
    <name evidence="6" type="ORF">A2777_06160</name>
</gene>
<dbReference type="InterPro" id="IPR003689">
    <property type="entry name" value="ZIP"/>
</dbReference>
<evidence type="ECO:0000313" key="7">
    <source>
        <dbReference type="Proteomes" id="UP000177354"/>
    </source>
</evidence>
<proteinExistence type="predicted"/>
<evidence type="ECO:0000256" key="5">
    <source>
        <dbReference type="SAM" id="Phobius"/>
    </source>
</evidence>
<dbReference type="GO" id="GO:0016020">
    <property type="term" value="C:membrane"/>
    <property type="evidence" value="ECO:0007669"/>
    <property type="project" value="UniProtKB-SubCell"/>
</dbReference>
<keyword evidence="3 5" id="KW-1133">Transmembrane helix</keyword>
<evidence type="ECO:0000313" key="6">
    <source>
        <dbReference type="EMBL" id="OGG08277.1"/>
    </source>
</evidence>
<comment type="caution">
    <text evidence="6">The sequence shown here is derived from an EMBL/GenBank/DDBJ whole genome shotgun (WGS) entry which is preliminary data.</text>
</comment>
<evidence type="ECO:0000256" key="3">
    <source>
        <dbReference type="ARBA" id="ARBA00022989"/>
    </source>
</evidence>
<comment type="subcellular location">
    <subcellularLocation>
        <location evidence="1">Membrane</location>
        <topology evidence="1">Multi-pass membrane protein</topology>
    </subcellularLocation>
</comment>
<feature type="transmembrane region" description="Helical" evidence="5">
    <location>
        <begin position="163"/>
        <end position="185"/>
    </location>
</feature>
<feature type="transmembrane region" description="Helical" evidence="5">
    <location>
        <begin position="191"/>
        <end position="208"/>
    </location>
</feature>
<evidence type="ECO:0000256" key="2">
    <source>
        <dbReference type="ARBA" id="ARBA00022692"/>
    </source>
</evidence>
<keyword evidence="4 5" id="KW-0472">Membrane</keyword>
<dbReference type="AlphaFoldDB" id="A0A1F5Z7X0"/>
<dbReference type="GO" id="GO:0046873">
    <property type="term" value="F:metal ion transmembrane transporter activity"/>
    <property type="evidence" value="ECO:0007669"/>
    <property type="project" value="InterPro"/>
</dbReference>
<dbReference type="PANTHER" id="PTHR16950">
    <property type="entry name" value="ZINC TRANSPORTER SLC39A7 HISTIDINE-RICH MEMBRANE PROTEIN KE4"/>
    <property type="match status" value="1"/>
</dbReference>
<evidence type="ECO:0008006" key="8">
    <source>
        <dbReference type="Google" id="ProtNLM"/>
    </source>
</evidence>
<name>A0A1F5Z7X0_9BACT</name>
<keyword evidence="2 5" id="KW-0812">Transmembrane</keyword>
<dbReference type="EMBL" id="MFJF01000004">
    <property type="protein sequence ID" value="OGG08277.1"/>
    <property type="molecule type" value="Genomic_DNA"/>
</dbReference>